<dbReference type="RefSeq" id="WP_189989816.1">
    <property type="nucleotide sequence ID" value="NZ_BMZS01000005.1"/>
</dbReference>
<evidence type="ECO:0000313" key="2">
    <source>
        <dbReference type="Proteomes" id="UP000630353"/>
    </source>
</evidence>
<dbReference type="AlphaFoldDB" id="A0A918XRS5"/>
<reference evidence="1" key="1">
    <citation type="journal article" date="2014" name="Int. J. Syst. Evol. Microbiol.">
        <title>Complete genome sequence of Corynebacterium casei LMG S-19264T (=DSM 44701T), isolated from a smear-ripened cheese.</title>
        <authorList>
            <consortium name="US DOE Joint Genome Institute (JGI-PGF)"/>
            <person name="Walter F."/>
            <person name="Albersmeier A."/>
            <person name="Kalinowski J."/>
            <person name="Ruckert C."/>
        </authorList>
    </citation>
    <scope>NUCLEOTIDE SEQUENCE</scope>
    <source>
        <strain evidence="1">KCTC 42651</strain>
    </source>
</reference>
<evidence type="ECO:0000313" key="1">
    <source>
        <dbReference type="EMBL" id="GHD50699.1"/>
    </source>
</evidence>
<protein>
    <submittedName>
        <fullName evidence="1">Uncharacterized protein</fullName>
    </submittedName>
</protein>
<dbReference type="Proteomes" id="UP000630353">
    <property type="component" value="Unassembled WGS sequence"/>
</dbReference>
<accession>A0A918XRS5</accession>
<keyword evidence="2" id="KW-1185">Reference proteome</keyword>
<gene>
    <name evidence="1" type="ORF">GCM10017083_24260</name>
</gene>
<sequence>MSSAPAIATPRADVGLHEAAACIRQRILQTPVRTEPFPHLVVDELLPDAVRRGLDEYWPERARMGQTNCMFRGEARVSRLAAVSSGSERAFWEVLRSLTTAVNRAIRIRLAKYSVIKFYMMAGPGWQRRLETPVYEDDDALLAHYTGIVDLPVHIDHARLVMNAFVYLEDRDSRTPEPLRGTMLYRSLGFAWPTNAEIPRPLRERFLREEVEIGWRDNRLLAYVNGPTSFHGVPRHDLGVGRRRLLMCGSLLDQATTARIYDETLR</sequence>
<dbReference type="EMBL" id="BMZS01000005">
    <property type="protein sequence ID" value="GHD50699.1"/>
    <property type="molecule type" value="Genomic_DNA"/>
</dbReference>
<reference evidence="1" key="2">
    <citation type="submission" date="2020-09" db="EMBL/GenBank/DDBJ databases">
        <authorList>
            <person name="Sun Q."/>
            <person name="Kim S."/>
        </authorList>
    </citation>
    <scope>NUCLEOTIDE SEQUENCE</scope>
    <source>
        <strain evidence="1">KCTC 42651</strain>
    </source>
</reference>
<organism evidence="1 2">
    <name type="scientific">Thalassobaculum fulvum</name>
    <dbReference type="NCBI Taxonomy" id="1633335"/>
    <lineage>
        <taxon>Bacteria</taxon>
        <taxon>Pseudomonadati</taxon>
        <taxon>Pseudomonadota</taxon>
        <taxon>Alphaproteobacteria</taxon>
        <taxon>Rhodospirillales</taxon>
        <taxon>Thalassobaculaceae</taxon>
        <taxon>Thalassobaculum</taxon>
    </lineage>
</organism>
<name>A0A918XRS5_9PROT</name>
<comment type="caution">
    <text evidence="1">The sequence shown here is derived from an EMBL/GenBank/DDBJ whole genome shotgun (WGS) entry which is preliminary data.</text>
</comment>
<proteinExistence type="predicted"/>